<dbReference type="GO" id="GO:0016787">
    <property type="term" value="F:hydrolase activity"/>
    <property type="evidence" value="ECO:0007669"/>
    <property type="project" value="UniProtKB-KW"/>
</dbReference>
<evidence type="ECO:0000313" key="3">
    <source>
        <dbReference type="Proteomes" id="UP000242444"/>
    </source>
</evidence>
<dbReference type="InterPro" id="IPR029058">
    <property type="entry name" value="AB_hydrolase_fold"/>
</dbReference>
<evidence type="ECO:0000259" key="1">
    <source>
        <dbReference type="Pfam" id="PF12697"/>
    </source>
</evidence>
<reference evidence="2 3" key="1">
    <citation type="submission" date="2017-07" db="EMBL/GenBank/DDBJ databases">
        <title>Amycolatopsis antarcticus sp. nov., isolated from the surface of an Antarcticus brown macroalga.</title>
        <authorList>
            <person name="Wang J."/>
            <person name="Leiva S."/>
            <person name="Huang J."/>
            <person name="Huang Y."/>
        </authorList>
    </citation>
    <scope>NUCLEOTIDE SEQUENCE [LARGE SCALE GENOMIC DNA]</scope>
    <source>
        <strain evidence="2 3">AU-G6</strain>
    </source>
</reference>
<dbReference type="EMBL" id="NKYE01000001">
    <property type="protein sequence ID" value="OZM75156.1"/>
    <property type="molecule type" value="Genomic_DNA"/>
</dbReference>
<gene>
    <name evidence="2" type="ORF">CFN78_03060</name>
</gene>
<keyword evidence="2" id="KW-0378">Hydrolase</keyword>
<dbReference type="PANTHER" id="PTHR43194:SF2">
    <property type="entry name" value="PEROXISOMAL MEMBRANE PROTEIN LPX1"/>
    <property type="match status" value="1"/>
</dbReference>
<feature type="domain" description="AB hydrolase-1" evidence="1">
    <location>
        <begin position="42"/>
        <end position="281"/>
    </location>
</feature>
<dbReference type="InterPro" id="IPR050228">
    <property type="entry name" value="Carboxylesterase_BioH"/>
</dbReference>
<dbReference type="InParanoid" id="A0A263DCD4"/>
<dbReference type="Proteomes" id="UP000242444">
    <property type="component" value="Unassembled WGS sequence"/>
</dbReference>
<comment type="caution">
    <text evidence="2">The sequence shown here is derived from an EMBL/GenBank/DDBJ whole genome shotgun (WGS) entry which is preliminary data.</text>
</comment>
<sequence length="295" mass="31142">MTGRSSQVSAHGARRVDLEGPYGRIAALRADPPVGAPTAGTVLLVPGYTGSKEDFAPLLDGIADAGLAVVAIDQPGQYESPGPKDEAQYLPEALGKVVADLVRTLAAEERPVLLLGHSYGGLVSRAAVLAGAPVAGLTLLDSGPHRLTDRNRLLVLDFAEPVLRAHGLEQTYTLREQLNVGNPAWTAAPDELKAFLRARFVGSHPSALLGMARGLQTEPDRVAELRTLLEREGTPSLVVTGENDDAWSVAEQRDMADRLGAPFVLIPGAGHSPNIETPDVLLGELLPAWGSWLTS</sequence>
<dbReference type="PANTHER" id="PTHR43194">
    <property type="entry name" value="HYDROLASE ALPHA/BETA FOLD FAMILY"/>
    <property type="match status" value="1"/>
</dbReference>
<dbReference type="Gene3D" id="3.40.50.1820">
    <property type="entry name" value="alpha/beta hydrolase"/>
    <property type="match status" value="1"/>
</dbReference>
<keyword evidence="3" id="KW-1185">Reference proteome</keyword>
<dbReference type="RefSeq" id="WP_094860933.1">
    <property type="nucleotide sequence ID" value="NZ_NKYE01000001.1"/>
</dbReference>
<dbReference type="Pfam" id="PF12697">
    <property type="entry name" value="Abhydrolase_6"/>
    <property type="match status" value="1"/>
</dbReference>
<dbReference type="OrthoDB" id="3211023at2"/>
<name>A0A263DCD4_9PSEU</name>
<dbReference type="InterPro" id="IPR000073">
    <property type="entry name" value="AB_hydrolase_1"/>
</dbReference>
<organism evidence="2 3">
    <name type="scientific">Amycolatopsis antarctica</name>
    <dbReference type="NCBI Taxonomy" id="1854586"/>
    <lineage>
        <taxon>Bacteria</taxon>
        <taxon>Bacillati</taxon>
        <taxon>Actinomycetota</taxon>
        <taxon>Actinomycetes</taxon>
        <taxon>Pseudonocardiales</taxon>
        <taxon>Pseudonocardiaceae</taxon>
        <taxon>Amycolatopsis</taxon>
    </lineage>
</organism>
<protein>
    <submittedName>
        <fullName evidence="2">Alpha/beta hydrolase</fullName>
    </submittedName>
</protein>
<accession>A0A263DCD4</accession>
<dbReference type="AlphaFoldDB" id="A0A263DCD4"/>
<dbReference type="SUPFAM" id="SSF53474">
    <property type="entry name" value="alpha/beta-Hydrolases"/>
    <property type="match status" value="1"/>
</dbReference>
<proteinExistence type="predicted"/>
<evidence type="ECO:0000313" key="2">
    <source>
        <dbReference type="EMBL" id="OZM75156.1"/>
    </source>
</evidence>